<organism evidence="1 2">
    <name type="scientific">Agrobacterium phage Atu_ph07</name>
    <dbReference type="NCBI Taxonomy" id="2024264"/>
    <lineage>
        <taxon>Viruses</taxon>
        <taxon>Duplodnaviria</taxon>
        <taxon>Heunggongvirae</taxon>
        <taxon>Uroviricota</taxon>
        <taxon>Caudoviricetes</taxon>
        <taxon>Polybotosvirus</taxon>
        <taxon>Polybotosvirus Atuph07</taxon>
    </lineage>
</organism>
<dbReference type="InterPro" id="IPR022607">
    <property type="entry name" value="Phage_T4_Gp53_baseplate_wedge"/>
</dbReference>
<dbReference type="KEGG" id="vg:40088700"/>
<sequence length="104" mass="12322">MTEVKYRSGSPYAATPQTSWYLENLVLRQIDRAPSDKKITLHPKYENRPYNLSYDLYGTRDFWWVFMVLNIDIIRDPIYDFKAGIEIYVPTRERVLGNTGQARN</sequence>
<dbReference type="Proteomes" id="UP000223025">
    <property type="component" value="Segment"/>
</dbReference>
<dbReference type="RefSeq" id="YP_009612362.1">
    <property type="nucleotide sequence ID" value="NC_042013.1"/>
</dbReference>
<keyword evidence="2" id="KW-1185">Reference proteome</keyword>
<dbReference type="OrthoDB" id="19256at10239"/>
<dbReference type="EMBL" id="MF403008">
    <property type="protein sequence ID" value="ASV44766.1"/>
    <property type="molecule type" value="Genomic_DNA"/>
</dbReference>
<dbReference type="GeneID" id="40088700"/>
<evidence type="ECO:0000313" key="1">
    <source>
        <dbReference type="EMBL" id="ASV44766.1"/>
    </source>
</evidence>
<name>A0A223W0C8_9CAUD</name>
<dbReference type="Pfam" id="PF11246">
    <property type="entry name" value="Phage_gp53"/>
    <property type="match status" value="1"/>
</dbReference>
<accession>A0A223W0C8</accession>
<evidence type="ECO:0000313" key="2">
    <source>
        <dbReference type="Proteomes" id="UP000223025"/>
    </source>
</evidence>
<protein>
    <submittedName>
        <fullName evidence="1">Uncharacterized protein</fullName>
    </submittedName>
</protein>
<reference evidence="1 2" key="1">
    <citation type="submission" date="2017-06" db="EMBL/GenBank/DDBJ databases">
        <authorList>
            <person name="Kim H.J."/>
            <person name="Triplett B.A."/>
        </authorList>
    </citation>
    <scope>NUCLEOTIDE SEQUENCE [LARGE SCALE GENOMIC DNA]</scope>
</reference>
<proteinExistence type="predicted"/>